<dbReference type="Proteomes" id="UP000796880">
    <property type="component" value="Unassembled WGS sequence"/>
</dbReference>
<dbReference type="AlphaFoldDB" id="A0A8K0HAF7"/>
<evidence type="ECO:0000313" key="4">
    <source>
        <dbReference type="Proteomes" id="UP000796880"/>
    </source>
</evidence>
<gene>
    <name evidence="3" type="ORF">FNV43_RR09048</name>
</gene>
<proteinExistence type="predicted"/>
<feature type="region of interest" description="Disordered" evidence="1">
    <location>
        <begin position="79"/>
        <end position="106"/>
    </location>
</feature>
<reference evidence="3" key="1">
    <citation type="submission" date="2020-03" db="EMBL/GenBank/DDBJ databases">
        <title>A high-quality chromosome-level genome assembly of a woody plant with both climbing and erect habits, Rhamnella rubrinervis.</title>
        <authorList>
            <person name="Lu Z."/>
            <person name="Yang Y."/>
            <person name="Zhu X."/>
            <person name="Sun Y."/>
        </authorList>
    </citation>
    <scope>NUCLEOTIDE SEQUENCE</scope>
    <source>
        <strain evidence="3">BYM</strain>
        <tissue evidence="3">Leaf</tissue>
    </source>
</reference>
<organism evidence="3 4">
    <name type="scientific">Rhamnella rubrinervis</name>
    <dbReference type="NCBI Taxonomy" id="2594499"/>
    <lineage>
        <taxon>Eukaryota</taxon>
        <taxon>Viridiplantae</taxon>
        <taxon>Streptophyta</taxon>
        <taxon>Embryophyta</taxon>
        <taxon>Tracheophyta</taxon>
        <taxon>Spermatophyta</taxon>
        <taxon>Magnoliopsida</taxon>
        <taxon>eudicotyledons</taxon>
        <taxon>Gunneridae</taxon>
        <taxon>Pentapetalae</taxon>
        <taxon>rosids</taxon>
        <taxon>fabids</taxon>
        <taxon>Rosales</taxon>
        <taxon>Rhamnaceae</taxon>
        <taxon>rhamnoid group</taxon>
        <taxon>Rhamneae</taxon>
        <taxon>Rhamnella</taxon>
    </lineage>
</organism>
<accession>A0A8K0HAF7</accession>
<evidence type="ECO:0000313" key="3">
    <source>
        <dbReference type="EMBL" id="KAF3448335.1"/>
    </source>
</evidence>
<dbReference type="OrthoDB" id="942283at2759"/>
<keyword evidence="4" id="KW-1185">Reference proteome</keyword>
<comment type="caution">
    <text evidence="3">The sequence shown here is derived from an EMBL/GenBank/DDBJ whole genome shotgun (WGS) entry which is preliminary data.</text>
</comment>
<evidence type="ECO:0000256" key="1">
    <source>
        <dbReference type="SAM" id="MobiDB-lite"/>
    </source>
</evidence>
<dbReference type="PANTHER" id="PTHR38925:SF1">
    <property type="entry name" value="PROTEIN, PUTATIVE-RELATED"/>
    <property type="match status" value="1"/>
</dbReference>
<keyword evidence="2" id="KW-0732">Signal</keyword>
<dbReference type="EMBL" id="VOIH02000004">
    <property type="protein sequence ID" value="KAF3448335.1"/>
    <property type="molecule type" value="Genomic_DNA"/>
</dbReference>
<feature type="compositionally biased region" description="Polar residues" evidence="1">
    <location>
        <begin position="97"/>
        <end position="106"/>
    </location>
</feature>
<sequence length="106" mass="12262">MVASLVLPFMLKLCFSFKLVRQTYSDLLHASRLFLFQLGRIAFDRREVPDHNVNIGNSSSNRSRLDRALRLVQERVAHVRRSQGLQPSDHDDHHQDSLYTLSMTAL</sequence>
<feature type="chain" id="PRO_5035478135" description="Secreted protein" evidence="2">
    <location>
        <begin position="17"/>
        <end position="106"/>
    </location>
</feature>
<name>A0A8K0HAF7_9ROSA</name>
<dbReference type="PANTHER" id="PTHR38925">
    <property type="entry name" value="PROTEIN, PUTATIVE-RELATED"/>
    <property type="match status" value="1"/>
</dbReference>
<evidence type="ECO:0000256" key="2">
    <source>
        <dbReference type="SAM" id="SignalP"/>
    </source>
</evidence>
<protein>
    <recommendedName>
        <fullName evidence="5">Secreted protein</fullName>
    </recommendedName>
</protein>
<feature type="signal peptide" evidence="2">
    <location>
        <begin position="1"/>
        <end position="16"/>
    </location>
</feature>
<evidence type="ECO:0008006" key="5">
    <source>
        <dbReference type="Google" id="ProtNLM"/>
    </source>
</evidence>